<evidence type="ECO:0000313" key="9">
    <source>
        <dbReference type="EMBL" id="HGC42670.1"/>
    </source>
</evidence>
<evidence type="ECO:0000256" key="4">
    <source>
        <dbReference type="ARBA" id="ARBA00022692"/>
    </source>
</evidence>
<dbReference type="InterPro" id="IPR052518">
    <property type="entry name" value="CHR_Transporter"/>
</dbReference>
<sequence length="229" mass="24690">MWPAHFRAHPPRRLGRKNQKRAIRFRRRRVRALANRRDDVRPGREAVPSPPEPPAPVSSADLFRGFLGIGLSGFGGVMPWARRMVVERRRWLDAAEFNDLLALCQFLPGPNVINLSVALGARFAGGRGALAAFAGLMLAPMAVVIGLGALYTRYGDLAFVQHLFHGLAAGASGLILATAAKIAWPLRRHPVAIAIALLVLFAAAGLRLPLFFVLVAGVGFSLVAARGAR</sequence>
<keyword evidence="6 8" id="KW-0472">Membrane</keyword>
<name>A0A8J4HBW3_9PROT</name>
<evidence type="ECO:0000256" key="2">
    <source>
        <dbReference type="ARBA" id="ARBA00005262"/>
    </source>
</evidence>
<evidence type="ECO:0000256" key="3">
    <source>
        <dbReference type="ARBA" id="ARBA00022475"/>
    </source>
</evidence>
<keyword evidence="3" id="KW-1003">Cell membrane</keyword>
<dbReference type="InterPro" id="IPR003370">
    <property type="entry name" value="Chromate_transpt"/>
</dbReference>
<comment type="similarity">
    <text evidence="2">Belongs to the chromate ion transporter (CHR) (TC 2.A.51) family.</text>
</comment>
<feature type="region of interest" description="Disordered" evidence="7">
    <location>
        <begin position="36"/>
        <end position="57"/>
    </location>
</feature>
<keyword evidence="4 8" id="KW-0812">Transmembrane</keyword>
<dbReference type="Pfam" id="PF02417">
    <property type="entry name" value="Chromate_transp"/>
    <property type="match status" value="1"/>
</dbReference>
<feature type="transmembrane region" description="Helical" evidence="8">
    <location>
        <begin position="62"/>
        <end position="81"/>
    </location>
</feature>
<comment type="caution">
    <text evidence="9">The sequence shown here is derived from an EMBL/GenBank/DDBJ whole genome shotgun (WGS) entry which is preliminary data.</text>
</comment>
<evidence type="ECO:0000256" key="7">
    <source>
        <dbReference type="SAM" id="MobiDB-lite"/>
    </source>
</evidence>
<comment type="subcellular location">
    <subcellularLocation>
        <location evidence="1">Cell membrane</location>
        <topology evidence="1">Multi-pass membrane protein</topology>
    </subcellularLocation>
</comment>
<feature type="transmembrane region" description="Helical" evidence="8">
    <location>
        <begin position="163"/>
        <end position="184"/>
    </location>
</feature>
<accession>A0A8J4HBW3</accession>
<evidence type="ECO:0000256" key="1">
    <source>
        <dbReference type="ARBA" id="ARBA00004651"/>
    </source>
</evidence>
<keyword evidence="5 8" id="KW-1133">Transmembrane helix</keyword>
<dbReference type="EMBL" id="DTQM01000104">
    <property type="protein sequence ID" value="HGC42670.1"/>
    <property type="molecule type" value="Genomic_DNA"/>
</dbReference>
<protein>
    <submittedName>
        <fullName evidence="9">Chromate transporter</fullName>
    </submittedName>
</protein>
<organism evidence="9">
    <name type="scientific">Acidicaldus sp</name>
    <dbReference type="NCBI Taxonomy" id="1872105"/>
    <lineage>
        <taxon>Bacteria</taxon>
        <taxon>Pseudomonadati</taxon>
        <taxon>Pseudomonadota</taxon>
        <taxon>Alphaproteobacteria</taxon>
        <taxon>Acetobacterales</taxon>
        <taxon>Acetobacteraceae</taxon>
        <taxon>Acidicaldus</taxon>
    </lineage>
</organism>
<evidence type="ECO:0000256" key="8">
    <source>
        <dbReference type="SAM" id="Phobius"/>
    </source>
</evidence>
<dbReference type="PANTHER" id="PTHR43663:SF1">
    <property type="entry name" value="CHROMATE TRANSPORTER"/>
    <property type="match status" value="1"/>
</dbReference>
<dbReference type="PANTHER" id="PTHR43663">
    <property type="entry name" value="CHROMATE TRANSPORT PROTEIN-RELATED"/>
    <property type="match status" value="1"/>
</dbReference>
<evidence type="ECO:0000256" key="6">
    <source>
        <dbReference type="ARBA" id="ARBA00023136"/>
    </source>
</evidence>
<evidence type="ECO:0000256" key="5">
    <source>
        <dbReference type="ARBA" id="ARBA00022989"/>
    </source>
</evidence>
<gene>
    <name evidence="9" type="ORF">ENY07_05550</name>
</gene>
<feature type="transmembrane region" description="Helical" evidence="8">
    <location>
        <begin position="191"/>
        <end position="224"/>
    </location>
</feature>
<dbReference type="GO" id="GO:0015109">
    <property type="term" value="F:chromate transmembrane transporter activity"/>
    <property type="evidence" value="ECO:0007669"/>
    <property type="project" value="InterPro"/>
</dbReference>
<dbReference type="GO" id="GO:0005886">
    <property type="term" value="C:plasma membrane"/>
    <property type="evidence" value="ECO:0007669"/>
    <property type="project" value="UniProtKB-SubCell"/>
</dbReference>
<reference evidence="9" key="1">
    <citation type="journal article" date="2020" name="mSystems">
        <title>Genome- and Community-Level Interaction Insights into Carbon Utilization and Element Cycling Functions of Hydrothermarchaeota in Hydrothermal Sediment.</title>
        <authorList>
            <person name="Zhou Z."/>
            <person name="Liu Y."/>
            <person name="Xu W."/>
            <person name="Pan J."/>
            <person name="Luo Z.H."/>
            <person name="Li M."/>
        </authorList>
    </citation>
    <scope>NUCLEOTIDE SEQUENCE</scope>
    <source>
        <strain evidence="9">SpSt-997</strain>
    </source>
</reference>
<feature type="transmembrane region" description="Helical" evidence="8">
    <location>
        <begin position="129"/>
        <end position="151"/>
    </location>
</feature>
<proteinExistence type="inferred from homology"/>
<dbReference type="AlphaFoldDB" id="A0A8J4HBW3"/>